<dbReference type="RefSeq" id="WP_146683602.1">
    <property type="nucleotide sequence ID" value="NZ_CP019646.1"/>
</dbReference>
<dbReference type="EMBL" id="CP019646">
    <property type="protein sequence ID" value="AQQ71423.1"/>
    <property type="molecule type" value="Genomic_DNA"/>
</dbReference>
<keyword evidence="2" id="KW-1185">Reference proteome</keyword>
<accession>A0A1Q2MFE5</accession>
<dbReference type="Proteomes" id="UP000188181">
    <property type="component" value="Chromosome"/>
</dbReference>
<proteinExistence type="predicted"/>
<dbReference type="STRING" id="1851148.SMSP2_01797"/>
<gene>
    <name evidence="1" type="ORF">SMSP2_01797</name>
</gene>
<organism evidence="1 2">
    <name type="scientific">Limihaloglobus sulfuriphilus</name>
    <dbReference type="NCBI Taxonomy" id="1851148"/>
    <lineage>
        <taxon>Bacteria</taxon>
        <taxon>Pseudomonadati</taxon>
        <taxon>Planctomycetota</taxon>
        <taxon>Phycisphaerae</taxon>
        <taxon>Sedimentisphaerales</taxon>
        <taxon>Sedimentisphaeraceae</taxon>
        <taxon>Limihaloglobus</taxon>
    </lineage>
</organism>
<dbReference type="AlphaFoldDB" id="A0A1Q2MFE5"/>
<evidence type="ECO:0000313" key="2">
    <source>
        <dbReference type="Proteomes" id="UP000188181"/>
    </source>
</evidence>
<evidence type="ECO:0000313" key="1">
    <source>
        <dbReference type="EMBL" id="AQQ71423.1"/>
    </source>
</evidence>
<sequence length="120" mass="14187">MDSDGDPRLPARLVYHHLNEQQREFLKSKLPENYPLRDYIRDVSELEFQIGEMVRDAQYQIESQEYLEASMMLSGVADMHDIYTVLQRGKPDSARVLAKHLEEQVTDYIPPRLYDRLFRG</sequence>
<dbReference type="KEGG" id="pbas:SMSP2_01797"/>
<protein>
    <submittedName>
        <fullName evidence="1">Uncharacterized protein</fullName>
    </submittedName>
</protein>
<name>A0A1Q2MFE5_9BACT</name>
<reference evidence="2" key="1">
    <citation type="submission" date="2017-02" db="EMBL/GenBank/DDBJ databases">
        <title>Comparative genomics and description of representatives of a novel lineage of planctomycetes thriving in anoxic sediments.</title>
        <authorList>
            <person name="Spring S."/>
            <person name="Bunk B."/>
            <person name="Sproer C."/>
        </authorList>
    </citation>
    <scope>NUCLEOTIDE SEQUENCE [LARGE SCALE GENOMIC DNA]</scope>
    <source>
        <strain evidence="2">SM-Chi-D1</strain>
    </source>
</reference>